<accession>A0A8H8Z1A1</accession>
<sequence>MLNLNPNQALTAEEGIITIMAMGITTRTARSHLFLSARKFTVLPIRTHK</sequence>
<dbReference type="Proteomes" id="UP000601736">
    <property type="component" value="Unassembled WGS sequence"/>
</dbReference>
<evidence type="ECO:0000313" key="1">
    <source>
        <dbReference type="EMBL" id="CAE6509710.1"/>
    </source>
</evidence>
<organism evidence="1 2">
    <name type="scientific">Nitrosomonas nitrosa</name>
    <dbReference type="NCBI Taxonomy" id="52442"/>
    <lineage>
        <taxon>Bacteria</taxon>
        <taxon>Pseudomonadati</taxon>
        <taxon>Pseudomonadota</taxon>
        <taxon>Betaproteobacteria</taxon>
        <taxon>Nitrosomonadales</taxon>
        <taxon>Nitrosomonadaceae</taxon>
        <taxon>Nitrosomonas</taxon>
    </lineage>
</organism>
<comment type="caution">
    <text evidence="1">The sequence shown here is derived from an EMBL/GenBank/DDBJ whole genome shotgun (WGS) entry which is preliminary data.</text>
</comment>
<protein>
    <submittedName>
        <fullName evidence="1">Uncharacterized protein</fullName>
    </submittedName>
</protein>
<proteinExistence type="predicted"/>
<dbReference type="EMBL" id="CAJNAP010000023">
    <property type="protein sequence ID" value="CAE6509710.1"/>
    <property type="molecule type" value="Genomic_DNA"/>
</dbReference>
<gene>
    <name evidence="1" type="ORF">NMYAN_30210</name>
</gene>
<name>A0A8H8Z1A1_9PROT</name>
<dbReference type="AlphaFoldDB" id="A0A8H8Z1A1"/>
<reference evidence="1" key="1">
    <citation type="submission" date="2021-02" db="EMBL/GenBank/DDBJ databases">
        <authorList>
            <person name="Han P."/>
        </authorList>
    </citation>
    <scope>NUCLEOTIDE SEQUENCE</scope>
    <source>
        <strain evidence="1">Nitrosomonas nitrosa 18-3D</strain>
    </source>
</reference>
<evidence type="ECO:0000313" key="2">
    <source>
        <dbReference type="Proteomes" id="UP000601736"/>
    </source>
</evidence>